<evidence type="ECO:0000256" key="3">
    <source>
        <dbReference type="ARBA" id="ARBA00022989"/>
    </source>
</evidence>
<reference evidence="8 9" key="1">
    <citation type="submission" date="2020-08" db="EMBL/GenBank/DDBJ databases">
        <title>Edaphobacter telluris sp. nov. and Acidobacterium dinghuensis sp. nov., two acidobacteria isolated from forest soil.</title>
        <authorList>
            <person name="Fu J."/>
            <person name="Qiu L."/>
        </authorList>
    </citation>
    <scope>NUCLEOTIDE SEQUENCE [LARGE SCALE GENOMIC DNA]</scope>
    <source>
        <strain evidence="8">4Y35</strain>
    </source>
</reference>
<accession>A0A7G8BM51</accession>
<evidence type="ECO:0000313" key="9">
    <source>
        <dbReference type="Proteomes" id="UP000515312"/>
    </source>
</evidence>
<evidence type="ECO:0000256" key="5">
    <source>
        <dbReference type="SAM" id="MobiDB-lite"/>
    </source>
</evidence>
<dbReference type="EMBL" id="CP060394">
    <property type="protein sequence ID" value="QNI33621.1"/>
    <property type="molecule type" value="Genomic_DNA"/>
</dbReference>
<dbReference type="PANTHER" id="PTHR36985:SF1">
    <property type="entry name" value="TRANSLOCATION AND ASSEMBLY MODULE SUBUNIT TAMB"/>
    <property type="match status" value="1"/>
</dbReference>
<evidence type="ECO:0000256" key="2">
    <source>
        <dbReference type="ARBA" id="ARBA00022692"/>
    </source>
</evidence>
<dbReference type="Pfam" id="PF04357">
    <property type="entry name" value="TamB"/>
    <property type="match status" value="1"/>
</dbReference>
<keyword evidence="9" id="KW-1185">Reference proteome</keyword>
<feature type="region of interest" description="Disordered" evidence="5">
    <location>
        <begin position="575"/>
        <end position="605"/>
    </location>
</feature>
<dbReference type="RefSeq" id="WP_186745164.1">
    <property type="nucleotide sequence ID" value="NZ_CP060394.1"/>
</dbReference>
<evidence type="ECO:0000313" key="8">
    <source>
        <dbReference type="EMBL" id="QNI33621.1"/>
    </source>
</evidence>
<protein>
    <submittedName>
        <fullName evidence="8">Translocation/assembly module TamB domain-containing protein</fullName>
    </submittedName>
</protein>
<feature type="transmembrane region" description="Helical" evidence="6">
    <location>
        <begin position="21"/>
        <end position="44"/>
    </location>
</feature>
<gene>
    <name evidence="8" type="ORF">H7849_06710</name>
</gene>
<dbReference type="PANTHER" id="PTHR36985">
    <property type="entry name" value="TRANSLOCATION AND ASSEMBLY MODULE SUBUNIT TAMB"/>
    <property type="match status" value="1"/>
</dbReference>
<evidence type="ECO:0000259" key="7">
    <source>
        <dbReference type="Pfam" id="PF04357"/>
    </source>
</evidence>
<dbReference type="Proteomes" id="UP000515312">
    <property type="component" value="Chromosome"/>
</dbReference>
<organism evidence="8 9">
    <name type="scientific">Alloacidobacterium dinghuense</name>
    <dbReference type="NCBI Taxonomy" id="2763107"/>
    <lineage>
        <taxon>Bacteria</taxon>
        <taxon>Pseudomonadati</taxon>
        <taxon>Acidobacteriota</taxon>
        <taxon>Terriglobia</taxon>
        <taxon>Terriglobales</taxon>
        <taxon>Acidobacteriaceae</taxon>
        <taxon>Alloacidobacterium</taxon>
    </lineage>
</organism>
<name>A0A7G8BM51_9BACT</name>
<dbReference type="GO" id="GO:0009306">
    <property type="term" value="P:protein secretion"/>
    <property type="evidence" value="ECO:0007669"/>
    <property type="project" value="InterPro"/>
</dbReference>
<keyword evidence="3 6" id="KW-1133">Transmembrane helix</keyword>
<dbReference type="KEGG" id="adin:H7849_06710"/>
<evidence type="ECO:0000256" key="4">
    <source>
        <dbReference type="ARBA" id="ARBA00023136"/>
    </source>
</evidence>
<evidence type="ECO:0000256" key="6">
    <source>
        <dbReference type="SAM" id="Phobius"/>
    </source>
</evidence>
<keyword evidence="4 6" id="KW-0472">Membrane</keyword>
<comment type="subcellular location">
    <subcellularLocation>
        <location evidence="1">Membrane</location>
        <topology evidence="1">Single-pass membrane protein</topology>
    </subcellularLocation>
</comment>
<evidence type="ECO:0000256" key="1">
    <source>
        <dbReference type="ARBA" id="ARBA00004167"/>
    </source>
</evidence>
<feature type="compositionally biased region" description="Low complexity" evidence="5">
    <location>
        <begin position="575"/>
        <end position="594"/>
    </location>
</feature>
<feature type="domain" description="Translocation and assembly module TamB C-terminal" evidence="7">
    <location>
        <begin position="1051"/>
        <end position="1389"/>
    </location>
</feature>
<dbReference type="GO" id="GO:0005886">
    <property type="term" value="C:plasma membrane"/>
    <property type="evidence" value="ECO:0007669"/>
    <property type="project" value="InterPro"/>
</dbReference>
<keyword evidence="2 6" id="KW-0812">Transmembrane</keyword>
<sequence>MSTQTSNVPVAAPPPARKRRIGLYILAGVVVVILLAVAGIAWYASTPDFANRVRLKLIATLEQATGGRVELDAFHWTLRNLAFEADGLTIHGLEAANEVPYAHVDRIYVRVKILSFIHPKIDLNYLEADRPVFHLIIYPDGSTNQPTPKTQTSNKSVKDTIFDLKVGRTEIKNGVALINQRALPFDLAANDLGVVVTYSAPQDHYLATLHAADVTAQRGKYSPVPSRLDVSADIGRNTLNVSQLQLQTGDSLLKATATLQDFANPHWTLTAQGKVDVREVMALAPVDGVDRGMVDVDLKGQGTQTQLVLDGRAKVADAAYHVNDVHITGVDVDTALHATEDDLVFSGVRARIRRGGSVDAEMRVAHWLGTMFAKPGTPPTETVMRGTIRAKLHGITLRTTMAFVASKEYNELGFDTVTSGDGSVDWTGDASDLTAKANVTFVPSAQTPDGEVPMTGTLEGTYFQRNGTVQIEHLQAQTPATQFQVSGGLGVYPISRPSTLQVNVETTNLGEFDQALSAFGVSAGGKKGVQALPLRLQGQAQFQGVVSGNLSNPDAKGHLTASNFDLLLPAGTTQPAPAVAPANAPAQPEVSPAPVSSPSPATAPAPERTIHWDALQADAEYSNQLIAVQQVTLTRGKTTIHASGQLHAHSISPRRYAFDDQSAINADIKVQDAALDEVLAIAGQNLPVTGTFNLNAHAGGEIENLNGGGHLSIQGGDAYGEHYRSLNADLKFAGEEIGVSKLVLLQNGAQLTGSGGFGIRTKQFHFQAEGKDFDLSHTEHFKNAKYPVSGVLVFSADGSGTIASPTIHANAHITKIVVGNEKNGSIDVEAHTDHGNLLYTANGRLASAALQVTGQTAISGDYVSQAHATLSNLDVDPFMEMFHVEGVTWHSSIAGDLTVSGPLRQLRQLQGDAQISQLSLSIAGRPLKSEGPLHAQLNNGILRLDPLHMIGENTDFHAQGRMGLFRENHLINVDAQGSVNMKLLQTINPNVTSSGQVTFNMNAAGTLDRPDLTGQVKLTNVAMSFEDFPNGMSQLNGTLEFDQDRLQVKSLTGTTGGGQVSVTGYVTYQQGIYCDVTATGTGIRIRYPTGISSMVNTKLRLQGTQDSLVLGGSVLLTRFTISPNLDFASFAGPSSNIAPPPDPNAFSNRVRLDIHVMSSPDLDFQNSFAKLAGDVDLRVRGTVAQPTVLGHINVTEGSATFAGTKYQLQHGDIYFSNPVRIEPVIDLDATAHVEDYDITIGLHGTPSNLSPTFRSEPPLSQQDIFSLLAMGRTQEEQQIYTVQSQQAGVNTAADALLGGALNATLSNRIQKLFGGGSVKIDPTWVGSIGNSTARITVAQQVSKNATLTYATNINSTAQQLIQAEVNMTPTISVLAVRDESGVFSLMFKVHRRYR</sequence>
<proteinExistence type="predicted"/>
<dbReference type="GO" id="GO:0097347">
    <property type="term" value="C:TAM protein secretion complex"/>
    <property type="evidence" value="ECO:0007669"/>
    <property type="project" value="TreeGrafter"/>
</dbReference>
<dbReference type="InterPro" id="IPR007452">
    <property type="entry name" value="TamB_C"/>
</dbReference>